<feature type="binding site" evidence="8">
    <location>
        <position position="284"/>
    </location>
    <ligand>
        <name>Fe cation</name>
        <dbReference type="ChEBI" id="CHEBI:24875"/>
    </ligand>
</feature>
<evidence type="ECO:0000259" key="9">
    <source>
        <dbReference type="Pfam" id="PF20510"/>
    </source>
</evidence>
<dbReference type="EMBL" id="JAADZU010000032">
    <property type="protein sequence ID" value="NDK90213.1"/>
    <property type="molecule type" value="Genomic_DNA"/>
</dbReference>
<dbReference type="PANTHER" id="PTHR11056">
    <property type="entry name" value="HOMOGENTISATE 1,2-DIOXYGENASE"/>
    <property type="match status" value="1"/>
</dbReference>
<evidence type="ECO:0000256" key="6">
    <source>
        <dbReference type="ARBA" id="ARBA00023004"/>
    </source>
</evidence>
<evidence type="ECO:0000256" key="2">
    <source>
        <dbReference type="ARBA" id="ARBA00007757"/>
    </source>
</evidence>
<evidence type="ECO:0000256" key="4">
    <source>
        <dbReference type="ARBA" id="ARBA00022964"/>
    </source>
</evidence>
<keyword evidence="6 8" id="KW-0408">Iron</keyword>
<dbReference type="InterPro" id="IPR046452">
    <property type="entry name" value="HgmA_N"/>
</dbReference>
<keyword evidence="4 10" id="KW-0223">Dioxygenase</keyword>
<dbReference type="SUPFAM" id="SSF51182">
    <property type="entry name" value="RmlC-like cupins"/>
    <property type="match status" value="1"/>
</dbReference>
<dbReference type="InterPro" id="IPR005708">
    <property type="entry name" value="Homogentis_dOase"/>
</dbReference>
<dbReference type="GO" id="GO:0006570">
    <property type="term" value="P:tyrosine metabolic process"/>
    <property type="evidence" value="ECO:0007669"/>
    <property type="project" value="InterPro"/>
</dbReference>
<name>A0A7K3LPQ2_9ACTN</name>
<organism evidence="10 11">
    <name type="scientific">Gordonia desulfuricans</name>
    <dbReference type="NCBI Taxonomy" id="89051"/>
    <lineage>
        <taxon>Bacteria</taxon>
        <taxon>Bacillati</taxon>
        <taxon>Actinomycetota</taxon>
        <taxon>Actinomycetes</taxon>
        <taxon>Mycobacteriales</taxon>
        <taxon>Gordoniaceae</taxon>
        <taxon>Gordonia</taxon>
    </lineage>
</organism>
<dbReference type="GO" id="GO:0006559">
    <property type="term" value="P:L-phenylalanine catabolic process"/>
    <property type="evidence" value="ECO:0007669"/>
    <property type="project" value="InterPro"/>
</dbReference>
<evidence type="ECO:0000313" key="10">
    <source>
        <dbReference type="EMBL" id="NDK90213.1"/>
    </source>
</evidence>
<dbReference type="GO" id="GO:0046872">
    <property type="term" value="F:metal ion binding"/>
    <property type="evidence" value="ECO:0007669"/>
    <property type="project" value="UniProtKB-KW"/>
</dbReference>
<feature type="binding site" evidence="8">
    <location>
        <position position="319"/>
    </location>
    <ligand>
        <name>Fe cation</name>
        <dbReference type="ChEBI" id="CHEBI:24875"/>
    </ligand>
</feature>
<dbReference type="Proteomes" id="UP000466307">
    <property type="component" value="Unassembled WGS sequence"/>
</dbReference>
<dbReference type="InterPro" id="IPR014710">
    <property type="entry name" value="RmlC-like_jellyroll"/>
</dbReference>
<evidence type="ECO:0000256" key="8">
    <source>
        <dbReference type="PIRSR" id="PIRSR605708-2"/>
    </source>
</evidence>
<evidence type="ECO:0000256" key="5">
    <source>
        <dbReference type="ARBA" id="ARBA00023002"/>
    </source>
</evidence>
<dbReference type="AlphaFoldDB" id="A0A7K3LPQ2"/>
<comment type="cofactor">
    <cofactor evidence="1 8">
        <name>Fe cation</name>
        <dbReference type="ChEBI" id="CHEBI:24875"/>
    </cofactor>
</comment>
<dbReference type="PANTHER" id="PTHR11056:SF0">
    <property type="entry name" value="HOMOGENTISATE 1,2-DIOXYGENASE"/>
    <property type="match status" value="1"/>
</dbReference>
<gene>
    <name evidence="10" type="ORF">GYA93_11560</name>
</gene>
<evidence type="ECO:0000256" key="7">
    <source>
        <dbReference type="PIRSR" id="PIRSR605708-1"/>
    </source>
</evidence>
<reference evidence="10 11" key="1">
    <citation type="submission" date="2020-01" db="EMBL/GenBank/DDBJ databases">
        <title>Investigation of new actinobacteria for the biodesulphurisation of diesel fuel.</title>
        <authorList>
            <person name="Athi Narayanan S.M."/>
        </authorList>
    </citation>
    <scope>NUCLEOTIDE SEQUENCE [LARGE SCALE GENOMIC DNA]</scope>
    <source>
        <strain evidence="10 11">213E</strain>
    </source>
</reference>
<accession>A0A7K3LPQ2</accession>
<feature type="active site" description="Proton acceptor" evidence="7">
    <location>
        <position position="247"/>
    </location>
</feature>
<evidence type="ECO:0000313" key="11">
    <source>
        <dbReference type="Proteomes" id="UP000466307"/>
    </source>
</evidence>
<dbReference type="GO" id="GO:0004411">
    <property type="term" value="F:homogentisate 1,2-dioxygenase activity"/>
    <property type="evidence" value="ECO:0007669"/>
    <property type="project" value="InterPro"/>
</dbReference>
<keyword evidence="3 8" id="KW-0479">Metal-binding</keyword>
<keyword evidence="11" id="KW-1185">Reference proteome</keyword>
<feature type="binding site" evidence="8">
    <location>
        <position position="319"/>
    </location>
    <ligand>
        <name>homogentisate</name>
        <dbReference type="ChEBI" id="CHEBI:16169"/>
    </ligand>
</feature>
<comment type="similarity">
    <text evidence="2">Belongs to the homogentisate dioxygenase family.</text>
</comment>
<sequence length="372" mass="42120">MESFIHHTKGRTPRQLHRDLDGLKDDELGRSGFTGRTANLYRRNDPTQYRAVGDLAGVDRMISDLTPTDETDPAGEPLVMFHNDDCRISLSRRGAAAPFWSRNVDGDELIFVHAGTGYLETEFGRLPYRPGDYLYLPKGVTHRQRPAEPSTLLIIEATDEYRVPEAGVLGRHFPFDPSLVVVPEPEVFTDPAPDGAEEYEIRFRQRVGATSVFYRFHPLDVEGWRGDNFPFAYNIDDYDVITSDSVHLPPTVHLFMQATGVYVMNFLPRPVEGRAGTERLPWYHRNTDYDEIAFFHGGAMFGVDMPPGLISHAPQGIHHGIPERARERARRRFDTDTRVEWKVIAVDTRRRLTPTPAVLGTAPTEVPAEVQV</sequence>
<feature type="binding site" evidence="8">
    <location>
        <position position="290"/>
    </location>
    <ligand>
        <name>Fe cation</name>
        <dbReference type="ChEBI" id="CHEBI:24875"/>
    </ligand>
</feature>
<feature type="domain" description="Homogentisate 1,2-dioxygenase N-terminal" evidence="9">
    <location>
        <begin position="103"/>
        <end position="234"/>
    </location>
</feature>
<dbReference type="Gene3D" id="2.60.120.10">
    <property type="entry name" value="Jelly Rolls"/>
    <property type="match status" value="1"/>
</dbReference>
<evidence type="ECO:0000256" key="3">
    <source>
        <dbReference type="ARBA" id="ARBA00022723"/>
    </source>
</evidence>
<keyword evidence="5" id="KW-0560">Oxidoreductase</keyword>
<dbReference type="RefSeq" id="WP_053777228.1">
    <property type="nucleotide sequence ID" value="NZ_JAADZU010000032.1"/>
</dbReference>
<proteinExistence type="inferred from homology"/>
<protein>
    <submittedName>
        <fullName evidence="10">Homogentisate 1,2-dioxygenase</fullName>
    </submittedName>
</protein>
<dbReference type="InterPro" id="IPR011051">
    <property type="entry name" value="RmlC_Cupin_sf"/>
</dbReference>
<dbReference type="GO" id="GO:0005737">
    <property type="term" value="C:cytoplasm"/>
    <property type="evidence" value="ECO:0007669"/>
    <property type="project" value="TreeGrafter"/>
</dbReference>
<evidence type="ECO:0000256" key="1">
    <source>
        <dbReference type="ARBA" id="ARBA00001962"/>
    </source>
</evidence>
<dbReference type="Pfam" id="PF20510">
    <property type="entry name" value="HgmA_N"/>
    <property type="match status" value="1"/>
</dbReference>
<comment type="caution">
    <text evidence="10">The sequence shown here is derived from an EMBL/GenBank/DDBJ whole genome shotgun (WGS) entry which is preliminary data.</text>
</comment>